<feature type="domain" description="DUF6035" evidence="1">
    <location>
        <begin position="128"/>
        <end position="287"/>
    </location>
</feature>
<proteinExistence type="predicted"/>
<protein>
    <recommendedName>
        <fullName evidence="1">DUF6035 domain-containing protein</fullName>
    </recommendedName>
</protein>
<keyword evidence="3" id="KW-1185">Reference proteome</keyword>
<sequence>MSEFVEGSRFTVRLVERLIEGDDAYEHTTVDEITQESPKAMERLRGRINRANARNEVVRQGREDGSETSPLIRCRFCLEPLFVRSTSQQEYYFCHYRLQEDKADNCPQRSDTSIPLAIVRALQHQGLQESRLHYKLKHQIAEILAQDPLVAPGSVKVEQRLAKAPRIWRKPDVQAVVNNVRVAFEVQVSRELAPAIAAREYFYEAHAGTAILWVLPSFDPDRLNQSVKDIQVSNADHLYVLSPACIEHSLKEGRLYLECWLHAPYRNGFQLEYKWESRTVSLDEIRFVEGHGRVQDLARLEESIQMEIDDLRKKVLDSTTRPLLTDGEITGLQAEMAEFHSEWVEFVHQVAQLPVETIWPYYFNQYQNGPQSLCLVGIWLKARGIDWHLVDIPVFVQRALRSAHDDVSGWPTQSWSWIANEISKPNASYWIAPFHQLARRSGRLQELIQGDRHGVFREALERAKKYGRMPDKEKMLLKMICPALEMDIPMPQTLPCIGLHEGVAGYPIFKTPLGRYTGLVAPEWGVAEHCPTFKKRSKVMTSIRHSIERQDRLPMPSLPLYQGDLEEVVSPGADHEQRQMLNTWKKQKDFMERTLAGVVRLGS</sequence>
<accession>A0ABS6MGH8</accession>
<organism evidence="2 3">
    <name type="scientific">Marinobacterium weihaiense</name>
    <dbReference type="NCBI Taxonomy" id="2851016"/>
    <lineage>
        <taxon>Bacteria</taxon>
        <taxon>Pseudomonadati</taxon>
        <taxon>Pseudomonadota</taxon>
        <taxon>Gammaproteobacteria</taxon>
        <taxon>Oceanospirillales</taxon>
        <taxon>Oceanospirillaceae</taxon>
        <taxon>Marinobacterium</taxon>
    </lineage>
</organism>
<dbReference type="InterPro" id="IPR046099">
    <property type="entry name" value="DUF6035"/>
</dbReference>
<gene>
    <name evidence="2" type="ORF">KTN04_16395</name>
</gene>
<evidence type="ECO:0000313" key="2">
    <source>
        <dbReference type="EMBL" id="MBV0934916.1"/>
    </source>
</evidence>
<dbReference type="RefSeq" id="WP_217336302.1">
    <property type="nucleotide sequence ID" value="NZ_JAHQZT010000048.1"/>
</dbReference>
<reference evidence="2 3" key="1">
    <citation type="submission" date="2021-06" db="EMBL/GenBank/DDBJ databases">
        <title>Bacterium isolated from marine sediment.</title>
        <authorList>
            <person name="Zhu K.-L."/>
            <person name="Du Z.-J."/>
            <person name="Liang Q.-Y."/>
        </authorList>
    </citation>
    <scope>NUCLEOTIDE SEQUENCE [LARGE SCALE GENOMIC DNA]</scope>
    <source>
        <strain evidence="2 3">A346</strain>
    </source>
</reference>
<name>A0ABS6MGH8_9GAMM</name>
<evidence type="ECO:0000259" key="1">
    <source>
        <dbReference type="Pfam" id="PF19500"/>
    </source>
</evidence>
<dbReference type="EMBL" id="JAHQZT010000048">
    <property type="protein sequence ID" value="MBV0934916.1"/>
    <property type="molecule type" value="Genomic_DNA"/>
</dbReference>
<comment type="caution">
    <text evidence="2">The sequence shown here is derived from an EMBL/GenBank/DDBJ whole genome shotgun (WGS) entry which is preliminary data.</text>
</comment>
<dbReference type="Pfam" id="PF19500">
    <property type="entry name" value="DUF6035"/>
    <property type="match status" value="1"/>
</dbReference>
<dbReference type="Proteomes" id="UP000755551">
    <property type="component" value="Unassembled WGS sequence"/>
</dbReference>
<evidence type="ECO:0000313" key="3">
    <source>
        <dbReference type="Proteomes" id="UP000755551"/>
    </source>
</evidence>